<dbReference type="Pfam" id="PF00383">
    <property type="entry name" value="dCMP_cyt_deam_1"/>
    <property type="match status" value="1"/>
</dbReference>
<protein>
    <recommendedName>
        <fullName evidence="1">CMP/dCMP-type deaminase domain-containing protein</fullName>
    </recommendedName>
</protein>
<dbReference type="Gene3D" id="3.40.140.10">
    <property type="entry name" value="Cytidine Deaminase, domain 2"/>
    <property type="match status" value="1"/>
</dbReference>
<evidence type="ECO:0000313" key="3">
    <source>
        <dbReference type="Proteomes" id="UP000285655"/>
    </source>
</evidence>
<name>A0A419DAE3_9BACT</name>
<evidence type="ECO:0000259" key="1">
    <source>
        <dbReference type="PROSITE" id="PS51747"/>
    </source>
</evidence>
<evidence type="ECO:0000313" key="2">
    <source>
        <dbReference type="EMBL" id="RJO60064.1"/>
    </source>
</evidence>
<dbReference type="SUPFAM" id="SSF53927">
    <property type="entry name" value="Cytidine deaminase-like"/>
    <property type="match status" value="1"/>
</dbReference>
<gene>
    <name evidence="2" type="ORF">C4544_06905</name>
</gene>
<dbReference type="InterPro" id="IPR002125">
    <property type="entry name" value="CMP_dCMP_dom"/>
</dbReference>
<dbReference type="EMBL" id="QZJW01000055">
    <property type="protein sequence ID" value="RJO60064.1"/>
    <property type="molecule type" value="Genomic_DNA"/>
</dbReference>
<dbReference type="PROSITE" id="PS51747">
    <property type="entry name" value="CYT_DCMP_DEAMINASES_2"/>
    <property type="match status" value="1"/>
</dbReference>
<feature type="domain" description="CMP/dCMP-type deaminase" evidence="1">
    <location>
        <begin position="10"/>
        <end position="155"/>
    </location>
</feature>
<dbReference type="Proteomes" id="UP000285655">
    <property type="component" value="Unassembled WGS sequence"/>
</dbReference>
<dbReference type="AlphaFoldDB" id="A0A419DAE3"/>
<dbReference type="GO" id="GO:0003824">
    <property type="term" value="F:catalytic activity"/>
    <property type="evidence" value="ECO:0007669"/>
    <property type="project" value="InterPro"/>
</dbReference>
<sequence length="162" mass="18087">MRILEGKELKEADLFFEKAAELSRKSICHVSKIGVVLVKSGKVIGEAFNGPLKKSCNPCLLDMIERQVKTELCLAMHAEERAVLDALEKGHDTNGADIYSVRVDEGKIVPYKNGLCASCGRVFLESGVKNVIIPKEEGVTAYDTEEFYDISFNRFIQKKFII</sequence>
<reference evidence="2 3" key="1">
    <citation type="journal article" date="2017" name="ISME J.">
        <title>Energy and carbon metabolisms in a deep terrestrial subsurface fluid microbial community.</title>
        <authorList>
            <person name="Momper L."/>
            <person name="Jungbluth S.P."/>
            <person name="Lee M.D."/>
            <person name="Amend J.P."/>
        </authorList>
    </citation>
    <scope>NUCLEOTIDE SEQUENCE [LARGE SCALE GENOMIC DNA]</scope>
    <source>
        <strain evidence="2">SURF_29</strain>
    </source>
</reference>
<organism evidence="2 3">
    <name type="scientific">candidate division WS5 bacterium</name>
    <dbReference type="NCBI Taxonomy" id="2093353"/>
    <lineage>
        <taxon>Bacteria</taxon>
        <taxon>candidate division WS5</taxon>
    </lineage>
</organism>
<dbReference type="InterPro" id="IPR016193">
    <property type="entry name" value="Cytidine_deaminase-like"/>
</dbReference>
<accession>A0A419DAE3</accession>
<comment type="caution">
    <text evidence="2">The sequence shown here is derived from an EMBL/GenBank/DDBJ whole genome shotgun (WGS) entry which is preliminary data.</text>
</comment>
<proteinExistence type="predicted"/>